<dbReference type="InterPro" id="IPR057651">
    <property type="entry name" value="Ig_TPPC8_C"/>
</dbReference>
<proteinExistence type="predicted"/>
<dbReference type="RefSeq" id="XP_022236334.1">
    <property type="nucleotide sequence ID" value="XM_022380626.1"/>
</dbReference>
<organism evidence="3 4">
    <name type="scientific">Limulus polyphemus</name>
    <name type="common">Atlantic horseshoe crab</name>
    <dbReference type="NCBI Taxonomy" id="6850"/>
    <lineage>
        <taxon>Eukaryota</taxon>
        <taxon>Metazoa</taxon>
        <taxon>Ecdysozoa</taxon>
        <taxon>Arthropoda</taxon>
        <taxon>Chelicerata</taxon>
        <taxon>Merostomata</taxon>
        <taxon>Xiphosura</taxon>
        <taxon>Limulidae</taxon>
        <taxon>Limulus</taxon>
    </lineage>
</organism>
<feature type="domain" description="TPPC8 C-terminal Ig-like" evidence="1">
    <location>
        <begin position="141"/>
        <end position="189"/>
    </location>
</feature>
<dbReference type="InterPro" id="IPR058540">
    <property type="entry name" value="Ig_TPPC8_3rd"/>
</dbReference>
<evidence type="ECO:0000313" key="3">
    <source>
        <dbReference type="Proteomes" id="UP000694941"/>
    </source>
</evidence>
<evidence type="ECO:0000259" key="1">
    <source>
        <dbReference type="Pfam" id="PF24542"/>
    </source>
</evidence>
<keyword evidence="3" id="KW-1185">Reference proteome</keyword>
<name>A0ABM1RY79_LIMPO</name>
<reference evidence="4" key="1">
    <citation type="submission" date="2025-08" db="UniProtKB">
        <authorList>
            <consortium name="RefSeq"/>
        </authorList>
    </citation>
    <scope>IDENTIFICATION</scope>
    <source>
        <tissue evidence="4">Muscle</tissue>
    </source>
</reference>
<gene>
    <name evidence="4" type="primary">LOC111083899</name>
</gene>
<dbReference type="Proteomes" id="UP000694941">
    <property type="component" value="Unplaced"/>
</dbReference>
<feature type="domain" description="TPPC8 third Ig-like" evidence="2">
    <location>
        <begin position="2"/>
        <end position="98"/>
    </location>
</feature>
<sequence length="192" mass="21822">MLSQVPFGRMEIDSSTTPCSDFCWRSQLKLPSLSEDGLDTDKTHNFPDFLQDVKFRENNLLSQEVKASQKVGILVTVVWKAEVQHEDSTQVIMGQHHLLIENVNTLVSTVPKQQFQISEPMNAVSLLSDTNETDIVGIEQLVKWTLQHPFCVEHDFQSKRLLIVPVLFIAHNCSLSPVDVEIDLSSYRNSDR</sequence>
<accession>A0ABM1RY79</accession>
<dbReference type="Pfam" id="PF24546">
    <property type="entry name" value="Ig_TPPC8_3rd"/>
    <property type="match status" value="1"/>
</dbReference>
<dbReference type="GeneID" id="111083899"/>
<evidence type="ECO:0000259" key="2">
    <source>
        <dbReference type="Pfam" id="PF24546"/>
    </source>
</evidence>
<evidence type="ECO:0000313" key="4">
    <source>
        <dbReference type="RefSeq" id="XP_022236334.1"/>
    </source>
</evidence>
<protein>
    <submittedName>
        <fullName evidence="4">Trafficking protein particle complex subunit 8-like</fullName>
    </submittedName>
</protein>
<dbReference type="Pfam" id="PF24542">
    <property type="entry name" value="Ig_TPPC8_C"/>
    <property type="match status" value="1"/>
</dbReference>